<dbReference type="AlphaFoldDB" id="A0A3M8SM12"/>
<dbReference type="Proteomes" id="UP000267049">
    <property type="component" value="Unassembled WGS sequence"/>
</dbReference>
<evidence type="ECO:0000256" key="1">
    <source>
        <dbReference type="SAM" id="MobiDB-lite"/>
    </source>
</evidence>
<proteinExistence type="predicted"/>
<accession>A0A3M8SM12</accession>
<dbReference type="Pfam" id="PF11906">
    <property type="entry name" value="DUF3426"/>
    <property type="match status" value="1"/>
</dbReference>
<keyword evidence="3" id="KW-1185">Reference proteome</keyword>
<protein>
    <submittedName>
        <fullName evidence="2">DUF3426 domain-containing protein</fullName>
    </submittedName>
</protein>
<evidence type="ECO:0000313" key="3">
    <source>
        <dbReference type="Proteomes" id="UP000267049"/>
    </source>
</evidence>
<sequence>MFLACPHCGFLVALIAHQDGRAPLCPRCKGAVQASPAALDDVTTDAAVSGDERDAPSVETEPPISEQLDATAGHGGPGDVDASSGTNASVEAVAGDAVTTDAATLSPETSSTAPSGVPTDTTGTDGAVVEGTGADVAAAAASATPPVASDASPGPRPRRHHAPSFARRAQARHAHGRRWPMRVAVAALTLALGLQLLLAQRAELAADARWRPLISRVCGALGCAIPDWREPTAIAMLDRSVRPAGRPGVLRVDASFRNDAQWPQAWPTLLLSLTDIDGRTVGAREFTASEYRKGDGPTTLAPGQSATVQFEVLEPGPRIVAFTFEFR</sequence>
<feature type="compositionally biased region" description="Low complexity" evidence="1">
    <location>
        <begin position="125"/>
        <end position="153"/>
    </location>
</feature>
<name>A0A3M8SM12_9GAMM</name>
<organism evidence="2 3">
    <name type="scientific">Montanilutibacter psychrotolerans</name>
    <dbReference type="NCBI Taxonomy" id="1327343"/>
    <lineage>
        <taxon>Bacteria</taxon>
        <taxon>Pseudomonadati</taxon>
        <taxon>Pseudomonadota</taxon>
        <taxon>Gammaproteobacteria</taxon>
        <taxon>Lysobacterales</taxon>
        <taxon>Lysobacteraceae</taxon>
        <taxon>Montanilutibacter</taxon>
    </lineage>
</organism>
<gene>
    <name evidence="2" type="ORF">EER27_15215</name>
</gene>
<reference evidence="2 3" key="1">
    <citation type="submission" date="2018-11" db="EMBL/GenBank/DDBJ databases">
        <title>Lysobacter cryohumiis sp. nov., isolated from soil in the Tianshan Mountains, Xinjiang, China.</title>
        <authorList>
            <person name="Luo Y."/>
            <person name="Sheng H."/>
        </authorList>
    </citation>
    <scope>NUCLEOTIDE SEQUENCE [LARGE SCALE GENOMIC DNA]</scope>
    <source>
        <strain evidence="2 3">ZS60</strain>
    </source>
</reference>
<feature type="compositionally biased region" description="Polar residues" evidence="1">
    <location>
        <begin position="106"/>
        <end position="124"/>
    </location>
</feature>
<dbReference type="InterPro" id="IPR021834">
    <property type="entry name" value="DUF3426"/>
</dbReference>
<evidence type="ECO:0000313" key="2">
    <source>
        <dbReference type="EMBL" id="RNF82259.1"/>
    </source>
</evidence>
<dbReference type="EMBL" id="RIBS01000009">
    <property type="protein sequence ID" value="RNF82259.1"/>
    <property type="molecule type" value="Genomic_DNA"/>
</dbReference>
<comment type="caution">
    <text evidence="2">The sequence shown here is derived from an EMBL/GenBank/DDBJ whole genome shotgun (WGS) entry which is preliminary data.</text>
</comment>
<feature type="region of interest" description="Disordered" evidence="1">
    <location>
        <begin position="39"/>
        <end position="86"/>
    </location>
</feature>
<feature type="compositionally biased region" description="Low complexity" evidence="1">
    <location>
        <begin position="39"/>
        <end position="48"/>
    </location>
</feature>
<dbReference type="OrthoDB" id="6717714at2"/>
<dbReference type="RefSeq" id="WP_123088987.1">
    <property type="nucleotide sequence ID" value="NZ_RIBS01000009.1"/>
</dbReference>
<feature type="region of interest" description="Disordered" evidence="1">
    <location>
        <begin position="101"/>
        <end position="173"/>
    </location>
</feature>